<evidence type="ECO:0000313" key="2">
    <source>
        <dbReference type="EMBL" id="WLR43063.1"/>
    </source>
</evidence>
<accession>A0ABY9JX30</accession>
<dbReference type="Pfam" id="PF03417">
    <property type="entry name" value="AAT"/>
    <property type="match status" value="1"/>
</dbReference>
<dbReference type="InterPro" id="IPR047794">
    <property type="entry name" value="C45_proenzyme-like"/>
</dbReference>
<gene>
    <name evidence="2" type="ORF">LC087_02275</name>
</gene>
<dbReference type="Gene3D" id="3.60.60.10">
    <property type="entry name" value="Penicillin V Acylase, Chain A"/>
    <property type="match status" value="1"/>
</dbReference>
<feature type="domain" description="Peptidase C45 hydrolase" evidence="1">
    <location>
        <begin position="96"/>
        <end position="305"/>
    </location>
</feature>
<organism evidence="2 3">
    <name type="scientific">Bacillus carboniphilus</name>
    <dbReference type="NCBI Taxonomy" id="86663"/>
    <lineage>
        <taxon>Bacteria</taxon>
        <taxon>Bacillati</taxon>
        <taxon>Bacillota</taxon>
        <taxon>Bacilli</taxon>
        <taxon>Bacillales</taxon>
        <taxon>Bacillaceae</taxon>
        <taxon>Bacillus</taxon>
    </lineage>
</organism>
<dbReference type="PANTHER" id="PTHR34180:SF1">
    <property type="entry name" value="BETA-ALANYL-DOPAMINE_CARCININE HYDROLASE"/>
    <property type="match status" value="1"/>
</dbReference>
<keyword evidence="2" id="KW-0808">Transferase</keyword>
<dbReference type="NCBIfam" id="NF040521">
    <property type="entry name" value="C45_proenzyme"/>
    <property type="match status" value="1"/>
</dbReference>
<dbReference type="GO" id="GO:0016746">
    <property type="term" value="F:acyltransferase activity"/>
    <property type="evidence" value="ECO:0007669"/>
    <property type="project" value="UniProtKB-KW"/>
</dbReference>
<reference evidence="2 3" key="1">
    <citation type="submission" date="2023-06" db="EMBL/GenBank/DDBJ databases">
        <title>Five Gram-positive bacteria isolated from mangrove sediments in Shenzhen, Guangdong, China.</title>
        <authorList>
            <person name="Yu S."/>
            <person name="Zheng W."/>
            <person name="Huang Y."/>
        </authorList>
    </citation>
    <scope>NUCLEOTIDE SEQUENCE [LARGE SCALE GENOMIC DNA]</scope>
    <source>
        <strain evidence="2 3">SaN35-3</strain>
    </source>
</reference>
<keyword evidence="2" id="KW-0012">Acyltransferase</keyword>
<evidence type="ECO:0000313" key="3">
    <source>
        <dbReference type="Proteomes" id="UP001197974"/>
    </source>
</evidence>
<name>A0ABY9JX30_9BACI</name>
<dbReference type="EMBL" id="CP129013">
    <property type="protein sequence ID" value="WLR43063.1"/>
    <property type="molecule type" value="Genomic_DNA"/>
</dbReference>
<dbReference type="InterPro" id="IPR047801">
    <property type="entry name" value="Peptidase_C45"/>
</dbReference>
<dbReference type="InterPro" id="IPR005079">
    <property type="entry name" value="Peptidase_C45_hydrolase"/>
</dbReference>
<dbReference type="SUPFAM" id="SSF56235">
    <property type="entry name" value="N-terminal nucleophile aminohydrolases (Ntn hydrolases)"/>
    <property type="match status" value="1"/>
</dbReference>
<dbReference type="InterPro" id="IPR029055">
    <property type="entry name" value="Ntn_hydrolases_N"/>
</dbReference>
<sequence>MEYQVEIVQSRGSAYHVGQEVARKYVEYTHLQGEVPTINIEEMEKVYETFAPHFIEELQGIAERLEIPYERAASLYSGFAVPKLSVMGCSALMTHDFYVRNYDFSPDYYDGIFSLIQQDETFASAGYNLSLLGRHDGVNEKGVVAGLHFVSFKDYQPQVSAWAAVRMVLDRCGSAKEAIDLLKEIPHAACYNFSIADSTGMKVVVEASPTKVMVREAVDRLPCVNHFQHQELTHYNRENIQLSTKRLDSFEEIKDQNMNANEVFDLFRKEESPFFFKYYDELFGTLHTIMYEYKSKTITTCLANGEKIVIPFDNWVKGENMTLSELTGIITR</sequence>
<dbReference type="Proteomes" id="UP001197974">
    <property type="component" value="Chromosome"/>
</dbReference>
<evidence type="ECO:0000259" key="1">
    <source>
        <dbReference type="Pfam" id="PF03417"/>
    </source>
</evidence>
<dbReference type="PANTHER" id="PTHR34180">
    <property type="entry name" value="PEPTIDASE C45"/>
    <property type="match status" value="1"/>
</dbReference>
<protein>
    <submittedName>
        <fullName evidence="2">C45 family autoproteolytic acyltransferase/hydrolase</fullName>
    </submittedName>
</protein>
<keyword evidence="3" id="KW-1185">Reference proteome</keyword>
<proteinExistence type="predicted"/>
<dbReference type="RefSeq" id="WP_226538881.1">
    <property type="nucleotide sequence ID" value="NZ_CP129013.1"/>
</dbReference>